<dbReference type="CDD" id="cd04301">
    <property type="entry name" value="NAT_SF"/>
    <property type="match status" value="1"/>
</dbReference>
<name>A0A099F1T9_9RHOB</name>
<reference evidence="2 4" key="2">
    <citation type="submission" date="2014-10" db="EMBL/GenBank/DDBJ databases">
        <title>Paracoccus sanguinis sp. nov., isolated from clinical specimens of New York State patients.</title>
        <authorList>
            <person name="Mingle L.A."/>
            <person name="Cole J.A."/>
            <person name="Lapierre P."/>
            <person name="Musser K.A."/>
        </authorList>
    </citation>
    <scope>NUCLEOTIDE SEQUENCE [LARGE SCALE GENOMIC DNA]</scope>
    <source>
        <strain evidence="2 4">JCM 14014</strain>
    </source>
</reference>
<dbReference type="EMBL" id="JRKN01000012">
    <property type="protein sequence ID" value="KGJ04399.1"/>
    <property type="molecule type" value="Genomic_DNA"/>
</dbReference>
<evidence type="ECO:0000313" key="3">
    <source>
        <dbReference type="EMBL" id="SFA54856.1"/>
    </source>
</evidence>
<dbReference type="RefSeq" id="WP_036740969.1">
    <property type="nucleotide sequence ID" value="NZ_FOJO01000013.1"/>
</dbReference>
<dbReference type="AlphaFoldDB" id="A0A099F1T9"/>
<dbReference type="eggNOG" id="COG1247">
    <property type="taxonomic scope" value="Bacteria"/>
</dbReference>
<dbReference type="InterPro" id="IPR052742">
    <property type="entry name" value="Mito_N-acetyltransferase"/>
</dbReference>
<dbReference type="PANTHER" id="PTHR43138:SF1">
    <property type="entry name" value="N-ACETYLTRANSFERASE ACA1"/>
    <property type="match status" value="1"/>
</dbReference>
<feature type="domain" description="N-acetyltransferase" evidence="1">
    <location>
        <begin position="8"/>
        <end position="168"/>
    </location>
</feature>
<keyword evidence="3" id="KW-0687">Ribonucleoprotein</keyword>
<dbReference type="GO" id="GO:0016747">
    <property type="term" value="F:acyltransferase activity, transferring groups other than amino-acyl groups"/>
    <property type="evidence" value="ECO:0007669"/>
    <property type="project" value="InterPro"/>
</dbReference>
<dbReference type="Pfam" id="PF00583">
    <property type="entry name" value="Acetyltransf_1"/>
    <property type="match status" value="1"/>
</dbReference>
<dbReference type="GO" id="GO:0005840">
    <property type="term" value="C:ribosome"/>
    <property type="evidence" value="ECO:0007669"/>
    <property type="project" value="UniProtKB-KW"/>
</dbReference>
<dbReference type="OrthoDB" id="9788300at2"/>
<dbReference type="SUPFAM" id="SSF55729">
    <property type="entry name" value="Acyl-CoA N-acyltransferases (Nat)"/>
    <property type="match status" value="1"/>
</dbReference>
<keyword evidence="3" id="KW-0689">Ribosomal protein</keyword>
<protein>
    <submittedName>
        <fullName evidence="2">Acetyltransferase</fullName>
    </submittedName>
    <submittedName>
        <fullName evidence="3">Ribosomal protein S18 acetylase RimI</fullName>
    </submittedName>
</protein>
<organism evidence="2 4">
    <name type="scientific">Paracoccus halophilus</name>
    <dbReference type="NCBI Taxonomy" id="376733"/>
    <lineage>
        <taxon>Bacteria</taxon>
        <taxon>Pseudomonadati</taxon>
        <taxon>Pseudomonadota</taxon>
        <taxon>Alphaproteobacteria</taxon>
        <taxon>Rhodobacterales</taxon>
        <taxon>Paracoccaceae</taxon>
        <taxon>Paracoccus</taxon>
    </lineage>
</organism>
<evidence type="ECO:0000313" key="2">
    <source>
        <dbReference type="EMBL" id="KGJ04399.1"/>
    </source>
</evidence>
<sequence>MNAGGTDIRIRPATPQDQAAIWEILEPVYRAGETYCIPPDISRDEALADWFAAPFTVFVAEHDGQILGTSHVGRNRPGPAAHVANASFATHARTRGRGIAQALVTHAKGWARDQGFRAMQFNFVVATNADAVHSWQKAGFDIVGRLPAAFLHPQHGYVDALVMFHDLTKEDRHDPGP</sequence>
<dbReference type="Proteomes" id="UP000029846">
    <property type="component" value="Unassembled WGS sequence"/>
</dbReference>
<evidence type="ECO:0000313" key="5">
    <source>
        <dbReference type="Proteomes" id="UP000182312"/>
    </source>
</evidence>
<dbReference type="PANTHER" id="PTHR43138">
    <property type="entry name" value="ACETYLTRANSFERASE, GNAT FAMILY"/>
    <property type="match status" value="1"/>
</dbReference>
<evidence type="ECO:0000313" key="4">
    <source>
        <dbReference type="Proteomes" id="UP000029846"/>
    </source>
</evidence>
<gene>
    <name evidence="2" type="ORF">IT41_10905</name>
    <name evidence="3" type="ORF">SAMN04487972_1133</name>
</gene>
<dbReference type="PROSITE" id="PS51186">
    <property type="entry name" value="GNAT"/>
    <property type="match status" value="1"/>
</dbReference>
<evidence type="ECO:0000259" key="1">
    <source>
        <dbReference type="PROSITE" id="PS51186"/>
    </source>
</evidence>
<dbReference type="InterPro" id="IPR000182">
    <property type="entry name" value="GNAT_dom"/>
</dbReference>
<dbReference type="STRING" id="376733.SAMN04487972_1133"/>
<proteinExistence type="predicted"/>
<reference evidence="2 4" key="1">
    <citation type="submission" date="2014-09" db="EMBL/GenBank/DDBJ databases">
        <authorList>
            <person name="McGinnis J.M."/>
            <person name="Wolfgang W.J."/>
        </authorList>
    </citation>
    <scope>NUCLEOTIDE SEQUENCE [LARGE SCALE GENOMIC DNA]</scope>
    <source>
        <strain evidence="2 4">JCM 14014</strain>
    </source>
</reference>
<accession>A0A099F1T9</accession>
<reference evidence="3 5" key="3">
    <citation type="submission" date="2016-10" db="EMBL/GenBank/DDBJ databases">
        <authorList>
            <person name="de Groot N.N."/>
        </authorList>
    </citation>
    <scope>NUCLEOTIDE SEQUENCE [LARGE SCALE GENOMIC DNA]</scope>
    <source>
        <strain evidence="3 5">CGMCC 1.6117</strain>
    </source>
</reference>
<keyword evidence="4" id="KW-1185">Reference proteome</keyword>
<keyword evidence="2" id="KW-0808">Transferase</keyword>
<dbReference type="Gene3D" id="3.40.630.30">
    <property type="match status" value="1"/>
</dbReference>
<dbReference type="EMBL" id="FOJO01000013">
    <property type="protein sequence ID" value="SFA54856.1"/>
    <property type="molecule type" value="Genomic_DNA"/>
</dbReference>
<dbReference type="InterPro" id="IPR016181">
    <property type="entry name" value="Acyl_CoA_acyltransferase"/>
</dbReference>
<dbReference type="Proteomes" id="UP000182312">
    <property type="component" value="Unassembled WGS sequence"/>
</dbReference>